<proteinExistence type="predicted"/>
<organism evidence="5 6">
    <name type="scientific">Sphaerisporangium album</name>
    <dbReference type="NCBI Taxonomy" id="509200"/>
    <lineage>
        <taxon>Bacteria</taxon>
        <taxon>Bacillati</taxon>
        <taxon>Actinomycetota</taxon>
        <taxon>Actinomycetes</taxon>
        <taxon>Streptosporangiales</taxon>
        <taxon>Streptosporangiaceae</taxon>
        <taxon>Sphaerisporangium</taxon>
    </lineage>
</organism>
<sequence length="255" mass="27313">MTLRLEGLGKEFVPGLPVLEGIDLTVEPGGFVCVVGASGSGKSTLLSLIAGLTRPTAGRVLLDGQEVTGPGPERGLVFQTASLYPWRTVAGNVAFGLEAMGMPRARRDARVAGLLDEVGLRHLAGALPGRLSGGQQQRVAIARALACSPRVLLLDEPFGALDVQTKEDMQVFVRQVWRDVGTTVIMVTHDVEEAVFLGRRVIVLSCDPGRVARDLAVDLPADRTLADKRSTAFLALRVEVEDLVRAEHRAHQARV</sequence>
<gene>
    <name evidence="5" type="ORF">DQ384_14440</name>
</gene>
<dbReference type="OrthoDB" id="3514167at2"/>
<dbReference type="GO" id="GO:0005524">
    <property type="term" value="F:ATP binding"/>
    <property type="evidence" value="ECO:0007669"/>
    <property type="project" value="UniProtKB-KW"/>
</dbReference>
<evidence type="ECO:0000313" key="6">
    <source>
        <dbReference type="Proteomes" id="UP000253094"/>
    </source>
</evidence>
<protein>
    <submittedName>
        <fullName evidence="5">ABC transporter ATP-binding protein</fullName>
    </submittedName>
</protein>
<dbReference type="Proteomes" id="UP000253094">
    <property type="component" value="Unassembled WGS sequence"/>
</dbReference>
<dbReference type="EMBL" id="QOIL01000007">
    <property type="protein sequence ID" value="RCG30507.1"/>
    <property type="molecule type" value="Genomic_DNA"/>
</dbReference>
<dbReference type="InterPro" id="IPR003439">
    <property type="entry name" value="ABC_transporter-like_ATP-bd"/>
</dbReference>
<keyword evidence="3 5" id="KW-0067">ATP-binding</keyword>
<dbReference type="RefSeq" id="WP_114029303.1">
    <property type="nucleotide sequence ID" value="NZ_QOIL01000007.1"/>
</dbReference>
<dbReference type="InterPro" id="IPR050166">
    <property type="entry name" value="ABC_transporter_ATP-bind"/>
</dbReference>
<evidence type="ECO:0000256" key="2">
    <source>
        <dbReference type="ARBA" id="ARBA00022741"/>
    </source>
</evidence>
<evidence type="ECO:0000256" key="3">
    <source>
        <dbReference type="ARBA" id="ARBA00022840"/>
    </source>
</evidence>
<comment type="caution">
    <text evidence="5">The sequence shown here is derived from an EMBL/GenBank/DDBJ whole genome shotgun (WGS) entry which is preliminary data.</text>
</comment>
<keyword evidence="6" id="KW-1185">Reference proteome</keyword>
<dbReference type="SUPFAM" id="SSF52540">
    <property type="entry name" value="P-loop containing nucleoside triphosphate hydrolases"/>
    <property type="match status" value="1"/>
</dbReference>
<reference evidence="5 6" key="1">
    <citation type="submission" date="2018-06" db="EMBL/GenBank/DDBJ databases">
        <title>Sphaerisporangium craniellae sp. nov., isolated from a marine sponge in the South China Sea.</title>
        <authorList>
            <person name="Li L."/>
        </authorList>
    </citation>
    <scope>NUCLEOTIDE SEQUENCE [LARGE SCALE GENOMIC DNA]</scope>
    <source>
        <strain evidence="5 6">CCTCC AA 208026</strain>
    </source>
</reference>
<keyword evidence="2" id="KW-0547">Nucleotide-binding</keyword>
<accession>A0A367FLB0</accession>
<dbReference type="AlphaFoldDB" id="A0A367FLB0"/>
<evidence type="ECO:0000259" key="4">
    <source>
        <dbReference type="PROSITE" id="PS50893"/>
    </source>
</evidence>
<dbReference type="InterPro" id="IPR003593">
    <property type="entry name" value="AAA+_ATPase"/>
</dbReference>
<dbReference type="InterPro" id="IPR027417">
    <property type="entry name" value="P-loop_NTPase"/>
</dbReference>
<feature type="domain" description="ABC transporter" evidence="4">
    <location>
        <begin position="3"/>
        <end position="233"/>
    </location>
</feature>
<evidence type="ECO:0000313" key="5">
    <source>
        <dbReference type="EMBL" id="RCG30507.1"/>
    </source>
</evidence>
<evidence type="ECO:0000256" key="1">
    <source>
        <dbReference type="ARBA" id="ARBA00022448"/>
    </source>
</evidence>
<dbReference type="InterPro" id="IPR017871">
    <property type="entry name" value="ABC_transporter-like_CS"/>
</dbReference>
<keyword evidence="1" id="KW-0813">Transport</keyword>
<name>A0A367FLB0_9ACTN</name>
<dbReference type="CDD" id="cd03293">
    <property type="entry name" value="ABC_NrtD_SsuB_transporters"/>
    <property type="match status" value="1"/>
</dbReference>
<dbReference type="PANTHER" id="PTHR42788">
    <property type="entry name" value="TAURINE IMPORT ATP-BINDING PROTEIN-RELATED"/>
    <property type="match status" value="1"/>
</dbReference>
<dbReference type="SMART" id="SM00382">
    <property type="entry name" value="AAA"/>
    <property type="match status" value="1"/>
</dbReference>
<dbReference type="GO" id="GO:0016887">
    <property type="term" value="F:ATP hydrolysis activity"/>
    <property type="evidence" value="ECO:0007669"/>
    <property type="project" value="InterPro"/>
</dbReference>
<dbReference type="Pfam" id="PF00005">
    <property type="entry name" value="ABC_tran"/>
    <property type="match status" value="1"/>
</dbReference>
<dbReference type="PROSITE" id="PS00211">
    <property type="entry name" value="ABC_TRANSPORTER_1"/>
    <property type="match status" value="1"/>
</dbReference>
<dbReference type="PROSITE" id="PS50893">
    <property type="entry name" value="ABC_TRANSPORTER_2"/>
    <property type="match status" value="1"/>
</dbReference>
<dbReference type="Gene3D" id="3.40.50.300">
    <property type="entry name" value="P-loop containing nucleotide triphosphate hydrolases"/>
    <property type="match status" value="1"/>
</dbReference>
<dbReference type="PANTHER" id="PTHR42788:SF13">
    <property type="entry name" value="ALIPHATIC SULFONATES IMPORT ATP-BINDING PROTEIN SSUB"/>
    <property type="match status" value="1"/>
</dbReference>